<dbReference type="AlphaFoldDB" id="A0A9J6G8R3"/>
<gene>
    <name evidence="1" type="ORF">HPB48_016755</name>
</gene>
<reference evidence="1 2" key="1">
    <citation type="journal article" date="2020" name="Cell">
        <title>Large-Scale Comparative Analyses of Tick Genomes Elucidate Their Genetic Diversity and Vector Capacities.</title>
        <authorList>
            <consortium name="Tick Genome and Microbiome Consortium (TIGMIC)"/>
            <person name="Jia N."/>
            <person name="Wang J."/>
            <person name="Shi W."/>
            <person name="Du L."/>
            <person name="Sun Y."/>
            <person name="Zhan W."/>
            <person name="Jiang J.F."/>
            <person name="Wang Q."/>
            <person name="Zhang B."/>
            <person name="Ji P."/>
            <person name="Bell-Sakyi L."/>
            <person name="Cui X.M."/>
            <person name="Yuan T.T."/>
            <person name="Jiang B.G."/>
            <person name="Yang W.F."/>
            <person name="Lam T.T."/>
            <person name="Chang Q.C."/>
            <person name="Ding S.J."/>
            <person name="Wang X.J."/>
            <person name="Zhu J.G."/>
            <person name="Ruan X.D."/>
            <person name="Zhao L."/>
            <person name="Wei J.T."/>
            <person name="Ye R.Z."/>
            <person name="Que T.C."/>
            <person name="Du C.H."/>
            <person name="Zhou Y.H."/>
            <person name="Cheng J.X."/>
            <person name="Dai P.F."/>
            <person name="Guo W.B."/>
            <person name="Han X.H."/>
            <person name="Huang E.J."/>
            <person name="Li L.F."/>
            <person name="Wei W."/>
            <person name="Gao Y.C."/>
            <person name="Liu J.Z."/>
            <person name="Shao H.Z."/>
            <person name="Wang X."/>
            <person name="Wang C.C."/>
            <person name="Yang T.C."/>
            <person name="Huo Q.B."/>
            <person name="Li W."/>
            <person name="Chen H.Y."/>
            <person name="Chen S.E."/>
            <person name="Zhou L.G."/>
            <person name="Ni X.B."/>
            <person name="Tian J.H."/>
            <person name="Sheng Y."/>
            <person name="Liu T."/>
            <person name="Pan Y.S."/>
            <person name="Xia L.Y."/>
            <person name="Li J."/>
            <person name="Zhao F."/>
            <person name="Cao W.C."/>
        </authorList>
    </citation>
    <scope>NUCLEOTIDE SEQUENCE [LARGE SCALE GENOMIC DNA]</scope>
    <source>
        <strain evidence="1">HaeL-2018</strain>
    </source>
</reference>
<dbReference type="Proteomes" id="UP000821853">
    <property type="component" value="Chromosome 3"/>
</dbReference>
<dbReference type="OrthoDB" id="6432144at2759"/>
<proteinExistence type="predicted"/>
<sequence>MSDVFRGKKTWAYHEEMDGPHFESWFDGVLQKLPSGRVIMWTTPPTAPSGKRQGQRTNSLKGTITEWLDSKDIQHGARLTKKQLLKIVA</sequence>
<organism evidence="1 2">
    <name type="scientific">Haemaphysalis longicornis</name>
    <name type="common">Bush tick</name>
    <dbReference type="NCBI Taxonomy" id="44386"/>
    <lineage>
        <taxon>Eukaryota</taxon>
        <taxon>Metazoa</taxon>
        <taxon>Ecdysozoa</taxon>
        <taxon>Arthropoda</taxon>
        <taxon>Chelicerata</taxon>
        <taxon>Arachnida</taxon>
        <taxon>Acari</taxon>
        <taxon>Parasitiformes</taxon>
        <taxon>Ixodida</taxon>
        <taxon>Ixodoidea</taxon>
        <taxon>Ixodidae</taxon>
        <taxon>Haemaphysalinae</taxon>
        <taxon>Haemaphysalis</taxon>
    </lineage>
</organism>
<evidence type="ECO:0000313" key="2">
    <source>
        <dbReference type="Proteomes" id="UP000821853"/>
    </source>
</evidence>
<comment type="caution">
    <text evidence="1">The sequence shown here is derived from an EMBL/GenBank/DDBJ whole genome shotgun (WGS) entry which is preliminary data.</text>
</comment>
<dbReference type="EMBL" id="JABSTR010000005">
    <property type="protein sequence ID" value="KAH9371263.1"/>
    <property type="molecule type" value="Genomic_DNA"/>
</dbReference>
<protein>
    <submittedName>
        <fullName evidence="1">Uncharacterized protein</fullName>
    </submittedName>
</protein>
<dbReference type="VEuPathDB" id="VectorBase:HLOH_058505"/>
<accession>A0A9J6G8R3</accession>
<keyword evidence="2" id="KW-1185">Reference proteome</keyword>
<name>A0A9J6G8R3_HAELO</name>
<evidence type="ECO:0000313" key="1">
    <source>
        <dbReference type="EMBL" id="KAH9371263.1"/>
    </source>
</evidence>